<gene>
    <name evidence="2" type="ORF">E1293_05885</name>
</gene>
<dbReference type="CDD" id="cd00081">
    <property type="entry name" value="Hint"/>
    <property type="match status" value="1"/>
</dbReference>
<evidence type="ECO:0000313" key="2">
    <source>
        <dbReference type="EMBL" id="TDD88923.1"/>
    </source>
</evidence>
<reference evidence="2 3" key="1">
    <citation type="submission" date="2019-03" db="EMBL/GenBank/DDBJ databases">
        <title>Draft genome sequences of novel Actinobacteria.</title>
        <authorList>
            <person name="Sahin N."/>
            <person name="Ay H."/>
            <person name="Saygin H."/>
        </authorList>
    </citation>
    <scope>NUCLEOTIDE SEQUENCE [LARGE SCALE GENOMIC DNA]</scope>
    <source>
        <strain evidence="2 3">DSM 45941</strain>
    </source>
</reference>
<sequence length="285" mass="30452">MADGSQKPIDQVKVGDKVVATDPATGETSAEPVSQTISTKGEKNLVQIAIDTGASALAPPSETKHPAASLKLDRPGKSKSGMVTATDTHPFWVAGDIGRWVKAADLKPGMWLRTSAGTYVQVTATKHSTAHRQRVHNLTIATTHTYYVLAGSAAVLAHNTNGCGWVRYGTTKLSRVAIQHRRQAGISSGQNVAVYSVELPNGRMANLAFANTVRGPHSEAHADDFIDEPGIDPSAVKAVYSERNFCDSPGHECAARMSRYTGATLSWSFEKWQNARSGIRAVVFG</sequence>
<dbReference type="Pfam" id="PF07591">
    <property type="entry name" value="PT-HINT"/>
    <property type="match status" value="1"/>
</dbReference>
<dbReference type="Proteomes" id="UP000295578">
    <property type="component" value="Unassembled WGS sequence"/>
</dbReference>
<dbReference type="AlphaFoldDB" id="A0A4R5BTT5"/>
<keyword evidence="3" id="KW-1185">Reference proteome</keyword>
<feature type="compositionally biased region" description="Polar residues" evidence="1">
    <location>
        <begin position="26"/>
        <end position="35"/>
    </location>
</feature>
<dbReference type="Pfam" id="PF14440">
    <property type="entry name" value="XOO_2897-deam"/>
    <property type="match status" value="1"/>
</dbReference>
<dbReference type="InterPro" id="IPR032722">
    <property type="entry name" value="Deaminase_XOO_2897"/>
</dbReference>
<dbReference type="RefSeq" id="WP_132194604.1">
    <property type="nucleotide sequence ID" value="NZ_SMKY01000015.1"/>
</dbReference>
<accession>A0A4R5BTT5</accession>
<dbReference type="EMBL" id="SMKY01000015">
    <property type="protein sequence ID" value="TDD88923.1"/>
    <property type="molecule type" value="Genomic_DNA"/>
</dbReference>
<organism evidence="2 3">
    <name type="scientific">Actinomadura darangshiensis</name>
    <dbReference type="NCBI Taxonomy" id="705336"/>
    <lineage>
        <taxon>Bacteria</taxon>
        <taxon>Bacillati</taxon>
        <taxon>Actinomycetota</taxon>
        <taxon>Actinomycetes</taxon>
        <taxon>Streptosporangiales</taxon>
        <taxon>Thermomonosporaceae</taxon>
        <taxon>Actinomadura</taxon>
    </lineage>
</organism>
<proteinExistence type="predicted"/>
<feature type="region of interest" description="Disordered" evidence="1">
    <location>
        <begin position="56"/>
        <end position="83"/>
    </location>
</feature>
<comment type="caution">
    <text evidence="2">The sequence shown here is derived from an EMBL/GenBank/DDBJ whole genome shotgun (WGS) entry which is preliminary data.</text>
</comment>
<protein>
    <recommendedName>
        <fullName evidence="4">Intein C-terminal splicing domain-containing protein</fullName>
    </recommendedName>
</protein>
<dbReference type="OrthoDB" id="582519at2"/>
<evidence type="ECO:0008006" key="4">
    <source>
        <dbReference type="Google" id="ProtNLM"/>
    </source>
</evidence>
<dbReference type="SUPFAM" id="SSF51294">
    <property type="entry name" value="Hedgehog/intein (Hint) domain"/>
    <property type="match status" value="1"/>
</dbReference>
<name>A0A4R5BTT5_9ACTN</name>
<feature type="region of interest" description="Disordered" evidence="1">
    <location>
        <begin position="1"/>
        <end position="35"/>
    </location>
</feature>
<evidence type="ECO:0000256" key="1">
    <source>
        <dbReference type="SAM" id="MobiDB-lite"/>
    </source>
</evidence>
<dbReference type="InterPro" id="IPR036844">
    <property type="entry name" value="Hint_dom_sf"/>
</dbReference>
<evidence type="ECO:0000313" key="3">
    <source>
        <dbReference type="Proteomes" id="UP000295578"/>
    </source>
</evidence>
<dbReference type="Gene3D" id="2.170.16.10">
    <property type="entry name" value="Hedgehog/Intein (Hint) domain"/>
    <property type="match status" value="1"/>
</dbReference>